<dbReference type="PANTHER" id="PTHR45348">
    <property type="entry name" value="HYPOTHETICAL OXIDOREDUCTASE (EUROFUNG)"/>
    <property type="match status" value="1"/>
</dbReference>
<dbReference type="InterPro" id="IPR011032">
    <property type="entry name" value="GroES-like_sf"/>
</dbReference>
<dbReference type="Pfam" id="PF00107">
    <property type="entry name" value="ADH_zinc_N"/>
    <property type="match status" value="1"/>
</dbReference>
<dbReference type="GO" id="GO:0016651">
    <property type="term" value="F:oxidoreductase activity, acting on NAD(P)H"/>
    <property type="evidence" value="ECO:0007669"/>
    <property type="project" value="InterPro"/>
</dbReference>
<dbReference type="Gene3D" id="3.90.180.10">
    <property type="entry name" value="Medium-chain alcohol dehydrogenases, catalytic domain"/>
    <property type="match status" value="1"/>
</dbReference>
<keyword evidence="3" id="KW-1185">Reference proteome</keyword>
<dbReference type="SUPFAM" id="SSF50129">
    <property type="entry name" value="GroES-like"/>
    <property type="match status" value="1"/>
</dbReference>
<organism evidence="2 3">
    <name type="scientific">Mycena belliarum</name>
    <dbReference type="NCBI Taxonomy" id="1033014"/>
    <lineage>
        <taxon>Eukaryota</taxon>
        <taxon>Fungi</taxon>
        <taxon>Dikarya</taxon>
        <taxon>Basidiomycota</taxon>
        <taxon>Agaricomycotina</taxon>
        <taxon>Agaricomycetes</taxon>
        <taxon>Agaricomycetidae</taxon>
        <taxon>Agaricales</taxon>
        <taxon>Marasmiineae</taxon>
        <taxon>Mycenaceae</taxon>
        <taxon>Mycena</taxon>
    </lineage>
</organism>
<dbReference type="InterPro" id="IPR047122">
    <property type="entry name" value="Trans-enoyl_RdTase-like"/>
</dbReference>
<evidence type="ECO:0000259" key="1">
    <source>
        <dbReference type="SMART" id="SM00829"/>
    </source>
</evidence>
<evidence type="ECO:0000313" key="3">
    <source>
        <dbReference type="Proteomes" id="UP001222325"/>
    </source>
</evidence>
<dbReference type="InterPro" id="IPR020843">
    <property type="entry name" value="ER"/>
</dbReference>
<dbReference type="SMART" id="SM00829">
    <property type="entry name" value="PKS_ER"/>
    <property type="match status" value="1"/>
</dbReference>
<sequence>MSPQHQQAIILPSARAPFALGSRGVPAPAKGEVLIKILSAALNPISWMQRDYNLLIPDDFPTVLGSDLAGVVEALGEGVEGFAKGDRVFAQSLSGAFQQYFALPAGALIRIPKSTSFDEAATFPSTFTPACVGLLAPAPIGLALNPTFSWDKPQQGESALVIGAATSVGQFAIQLLRFLGFTRIVAYASKAHFSYLTQLGATACIDRAEVPLDALPAHPALIPPVKVVYDAIGQLNAAYDCVSEGGCVATVLPLTVLDREGKNIMLVRVQGYYVGPDVVKPRRDDIVGYSAAPEHTAFGRLIIKNLPEMLEKGVVVPNRVEVLPNGLAGIVDGLERMKNGGVSGVKLVAHPQDPVA</sequence>
<dbReference type="EMBL" id="JARJCN010000008">
    <property type="protein sequence ID" value="KAJ7098706.1"/>
    <property type="molecule type" value="Genomic_DNA"/>
</dbReference>
<dbReference type="AlphaFoldDB" id="A0AAD6XTM9"/>
<comment type="caution">
    <text evidence="2">The sequence shown here is derived from an EMBL/GenBank/DDBJ whole genome shotgun (WGS) entry which is preliminary data.</text>
</comment>
<name>A0AAD6XTM9_9AGAR</name>
<dbReference type="PANTHER" id="PTHR45348:SF2">
    <property type="entry name" value="ZINC-TYPE ALCOHOL DEHYDROGENASE-LIKE PROTEIN C2E1P3.01"/>
    <property type="match status" value="1"/>
</dbReference>
<dbReference type="Proteomes" id="UP001222325">
    <property type="component" value="Unassembled WGS sequence"/>
</dbReference>
<feature type="domain" description="Enoyl reductase (ER)" evidence="1">
    <location>
        <begin position="13"/>
        <end position="251"/>
    </location>
</feature>
<proteinExistence type="predicted"/>
<dbReference type="Gene3D" id="3.40.50.720">
    <property type="entry name" value="NAD(P)-binding Rossmann-like Domain"/>
    <property type="match status" value="1"/>
</dbReference>
<protein>
    <submittedName>
        <fullName evidence="2">GroES-like protein</fullName>
    </submittedName>
</protein>
<reference evidence="2" key="1">
    <citation type="submission" date="2023-03" db="EMBL/GenBank/DDBJ databases">
        <title>Massive genome expansion in bonnet fungi (Mycena s.s.) driven by repeated elements and novel gene families across ecological guilds.</title>
        <authorList>
            <consortium name="Lawrence Berkeley National Laboratory"/>
            <person name="Harder C.B."/>
            <person name="Miyauchi S."/>
            <person name="Viragh M."/>
            <person name="Kuo A."/>
            <person name="Thoen E."/>
            <person name="Andreopoulos B."/>
            <person name="Lu D."/>
            <person name="Skrede I."/>
            <person name="Drula E."/>
            <person name="Henrissat B."/>
            <person name="Morin E."/>
            <person name="Kohler A."/>
            <person name="Barry K."/>
            <person name="LaButti K."/>
            <person name="Morin E."/>
            <person name="Salamov A."/>
            <person name="Lipzen A."/>
            <person name="Mereny Z."/>
            <person name="Hegedus B."/>
            <person name="Baldrian P."/>
            <person name="Stursova M."/>
            <person name="Weitz H."/>
            <person name="Taylor A."/>
            <person name="Grigoriev I.V."/>
            <person name="Nagy L.G."/>
            <person name="Martin F."/>
            <person name="Kauserud H."/>
        </authorList>
    </citation>
    <scope>NUCLEOTIDE SEQUENCE</scope>
    <source>
        <strain evidence="2">CBHHK173m</strain>
    </source>
</reference>
<gene>
    <name evidence="2" type="ORF">B0H15DRAFT_587922</name>
</gene>
<dbReference type="InterPro" id="IPR013149">
    <property type="entry name" value="ADH-like_C"/>
</dbReference>
<dbReference type="InterPro" id="IPR036291">
    <property type="entry name" value="NAD(P)-bd_dom_sf"/>
</dbReference>
<dbReference type="SUPFAM" id="SSF51735">
    <property type="entry name" value="NAD(P)-binding Rossmann-fold domains"/>
    <property type="match status" value="1"/>
</dbReference>
<evidence type="ECO:0000313" key="2">
    <source>
        <dbReference type="EMBL" id="KAJ7098706.1"/>
    </source>
</evidence>
<dbReference type="Pfam" id="PF08240">
    <property type="entry name" value="ADH_N"/>
    <property type="match status" value="1"/>
</dbReference>
<dbReference type="InterPro" id="IPR013154">
    <property type="entry name" value="ADH-like_N"/>
</dbReference>
<dbReference type="CDD" id="cd08249">
    <property type="entry name" value="enoyl_reductase_like"/>
    <property type="match status" value="1"/>
</dbReference>
<accession>A0AAD6XTM9</accession>